<sequence>MTRLCWATPERHESLGSTNVEALTDPRPGRVVVADHQSAGQGRRGRAWSSPPGTCLAVSAVLPPVPAPVVGWLPLAAGVAVLDALEASRWPVRAVLKWPNDVLLEDGPAPGKLCGVLVQGADTGALVVGVGVNVDHDRDQLPVPTATSWRLARGGAPLPDGARELFLEDYLRRLRELHAALARGSAGPVRTAYLARCATLGRAVVVHRPDGSRVSGEAVGLDEGGALVVRGRGGAVGVHHAGDVEHLRDQ</sequence>
<evidence type="ECO:0000313" key="6">
    <source>
        <dbReference type="Proteomes" id="UP000054837"/>
    </source>
</evidence>
<dbReference type="InterPro" id="IPR003142">
    <property type="entry name" value="BPL_C"/>
</dbReference>
<dbReference type="CDD" id="cd16442">
    <property type="entry name" value="BPL"/>
    <property type="match status" value="1"/>
</dbReference>
<dbReference type="EC" id="6.3.4.15" evidence="3"/>
<dbReference type="Pfam" id="PF02237">
    <property type="entry name" value="BPL_C"/>
    <property type="match status" value="1"/>
</dbReference>
<dbReference type="Gene3D" id="2.30.30.100">
    <property type="match status" value="1"/>
</dbReference>
<dbReference type="OrthoDB" id="9807064at2"/>
<dbReference type="AlphaFoldDB" id="A0A0W8I6I4"/>
<dbReference type="InterPro" id="IPR045864">
    <property type="entry name" value="aa-tRNA-synth_II/BPL/LPL"/>
</dbReference>
<protein>
    <recommendedName>
        <fullName evidence="3">biotin--[biotin carboxyl-carrier protein] ligase</fullName>
        <ecNumber evidence="3">6.3.4.15</ecNumber>
    </recommendedName>
</protein>
<dbReference type="EMBL" id="LQBL01000028">
    <property type="protein sequence ID" value="KUG53694.1"/>
    <property type="molecule type" value="Genomic_DNA"/>
</dbReference>
<dbReference type="STRING" id="767452.AVL62_02705"/>
<dbReference type="Gene3D" id="3.30.930.10">
    <property type="entry name" value="Bira Bifunctional Protein, Domain 2"/>
    <property type="match status" value="1"/>
</dbReference>
<reference evidence="5 6" key="1">
    <citation type="submission" date="2015-12" db="EMBL/GenBank/DDBJ databases">
        <title>Serinicoccus chungangenesis strain CD08_5 genome sequencing and assembly.</title>
        <authorList>
            <person name="Chander A.M."/>
            <person name="Kaur G."/>
            <person name="Nair G.R."/>
            <person name="Dhawan D.K."/>
            <person name="Kochhar R.K."/>
            <person name="Mayilraj S."/>
            <person name="Bhadada S.K."/>
        </authorList>
    </citation>
    <scope>NUCLEOTIDE SEQUENCE [LARGE SCALE GENOMIC DNA]</scope>
    <source>
        <strain evidence="5 6">CD08_5</strain>
    </source>
</reference>
<dbReference type="GO" id="GO:0005737">
    <property type="term" value="C:cytoplasm"/>
    <property type="evidence" value="ECO:0007669"/>
    <property type="project" value="TreeGrafter"/>
</dbReference>
<dbReference type="GO" id="GO:0004077">
    <property type="term" value="F:biotin--[biotin carboxyl-carrier protein] ligase activity"/>
    <property type="evidence" value="ECO:0007669"/>
    <property type="project" value="UniProtKB-EC"/>
</dbReference>
<gene>
    <name evidence="5" type="ORF">AVL62_02705</name>
</gene>
<evidence type="ECO:0000259" key="4">
    <source>
        <dbReference type="PROSITE" id="PS51733"/>
    </source>
</evidence>
<dbReference type="InterPro" id="IPR004143">
    <property type="entry name" value="BPL_LPL_catalytic"/>
</dbReference>
<dbReference type="InterPro" id="IPR004408">
    <property type="entry name" value="Biotin_CoA_COase_ligase"/>
</dbReference>
<organism evidence="5 6">
    <name type="scientific">Serinicoccus chungangensis</name>
    <dbReference type="NCBI Taxonomy" id="767452"/>
    <lineage>
        <taxon>Bacteria</taxon>
        <taxon>Bacillati</taxon>
        <taxon>Actinomycetota</taxon>
        <taxon>Actinomycetes</taxon>
        <taxon>Micrococcales</taxon>
        <taxon>Ornithinimicrobiaceae</taxon>
        <taxon>Serinicoccus</taxon>
    </lineage>
</organism>
<dbReference type="RefSeq" id="WP_058891702.1">
    <property type="nucleotide sequence ID" value="NZ_LQBL01000028.1"/>
</dbReference>
<comment type="caution">
    <text evidence="5">The sequence shown here is derived from an EMBL/GenBank/DDBJ whole genome shotgun (WGS) entry which is preliminary data.</text>
</comment>
<proteinExistence type="predicted"/>
<keyword evidence="1" id="KW-0436">Ligase</keyword>
<evidence type="ECO:0000256" key="3">
    <source>
        <dbReference type="ARBA" id="ARBA00024227"/>
    </source>
</evidence>
<accession>A0A0W8I6I4</accession>
<dbReference type="Pfam" id="PF03099">
    <property type="entry name" value="BPL_LplA_LipB"/>
    <property type="match status" value="1"/>
</dbReference>
<feature type="domain" description="BPL/LPL catalytic" evidence="4">
    <location>
        <begin position="1"/>
        <end position="182"/>
    </location>
</feature>
<evidence type="ECO:0000256" key="2">
    <source>
        <dbReference type="ARBA" id="ARBA00023267"/>
    </source>
</evidence>
<dbReference type="NCBIfam" id="TIGR00121">
    <property type="entry name" value="birA_ligase"/>
    <property type="match status" value="1"/>
</dbReference>
<dbReference type="Proteomes" id="UP000054837">
    <property type="component" value="Unassembled WGS sequence"/>
</dbReference>
<dbReference type="PANTHER" id="PTHR12835">
    <property type="entry name" value="BIOTIN PROTEIN LIGASE"/>
    <property type="match status" value="1"/>
</dbReference>
<evidence type="ECO:0000313" key="5">
    <source>
        <dbReference type="EMBL" id="KUG53694.1"/>
    </source>
</evidence>
<dbReference type="SUPFAM" id="SSF55681">
    <property type="entry name" value="Class II aaRS and biotin synthetases"/>
    <property type="match status" value="1"/>
</dbReference>
<keyword evidence="2" id="KW-0092">Biotin</keyword>
<evidence type="ECO:0000256" key="1">
    <source>
        <dbReference type="ARBA" id="ARBA00022598"/>
    </source>
</evidence>
<dbReference type="PANTHER" id="PTHR12835:SF5">
    <property type="entry name" value="BIOTIN--PROTEIN LIGASE"/>
    <property type="match status" value="1"/>
</dbReference>
<name>A0A0W8I6I4_9MICO</name>
<dbReference type="PROSITE" id="PS51733">
    <property type="entry name" value="BPL_LPL_CATALYTIC"/>
    <property type="match status" value="1"/>
</dbReference>
<keyword evidence="6" id="KW-1185">Reference proteome</keyword>